<keyword evidence="10" id="KW-0256">Endoplasmic reticulum</keyword>
<feature type="transmembrane region" description="Helical" evidence="14">
    <location>
        <begin position="116"/>
        <end position="138"/>
    </location>
</feature>
<keyword evidence="8 14" id="KW-0812">Transmembrane</keyword>
<feature type="transmembrane region" description="Helical" evidence="14">
    <location>
        <begin position="150"/>
        <end position="171"/>
    </location>
</feature>
<protein>
    <submittedName>
        <fullName evidence="17 18">ATP-binding cassette sub-family B member 6, mitochondrial-like</fullName>
    </submittedName>
</protein>
<dbReference type="InterPro" id="IPR036640">
    <property type="entry name" value="ABC1_TM_sf"/>
</dbReference>
<dbReference type="PROSITE" id="PS50929">
    <property type="entry name" value="ABC_TM1F"/>
    <property type="match status" value="1"/>
</dbReference>
<keyword evidence="13 14" id="KW-0472">Membrane</keyword>
<dbReference type="GO" id="GO:0005886">
    <property type="term" value="C:plasma membrane"/>
    <property type="evidence" value="ECO:0007669"/>
    <property type="project" value="UniProtKB-SubCell"/>
</dbReference>
<evidence type="ECO:0000256" key="7">
    <source>
        <dbReference type="ARBA" id="ARBA00022475"/>
    </source>
</evidence>
<feature type="transmembrane region" description="Helical" evidence="14">
    <location>
        <begin position="572"/>
        <end position="593"/>
    </location>
</feature>
<dbReference type="GeneID" id="116303158"/>
<dbReference type="AlphaFoldDB" id="A0A6P8IN87"/>
<dbReference type="PANTHER" id="PTHR24221">
    <property type="entry name" value="ATP-BINDING CASSETTE SUB-FAMILY B"/>
    <property type="match status" value="1"/>
</dbReference>
<feature type="domain" description="ABC transmembrane type-1" evidence="15">
    <location>
        <begin position="306"/>
        <end position="595"/>
    </location>
</feature>
<dbReference type="KEGG" id="aten:116303158"/>
<dbReference type="GO" id="GO:0020037">
    <property type="term" value="F:heme binding"/>
    <property type="evidence" value="ECO:0007669"/>
    <property type="project" value="TreeGrafter"/>
</dbReference>
<feature type="transmembrane region" description="Helical" evidence="14">
    <location>
        <begin position="32"/>
        <end position="50"/>
    </location>
</feature>
<keyword evidence="7" id="KW-1003">Cell membrane</keyword>
<dbReference type="OrthoDB" id="6500128at2759"/>
<dbReference type="InterPro" id="IPR011527">
    <property type="entry name" value="ABC1_TM_dom"/>
</dbReference>
<evidence type="ECO:0000256" key="12">
    <source>
        <dbReference type="ARBA" id="ARBA00022989"/>
    </source>
</evidence>
<dbReference type="GO" id="GO:0005524">
    <property type="term" value="F:ATP binding"/>
    <property type="evidence" value="ECO:0007669"/>
    <property type="project" value="InterPro"/>
</dbReference>
<evidence type="ECO:0000313" key="18">
    <source>
        <dbReference type="RefSeq" id="XP_031568503.1"/>
    </source>
</evidence>
<evidence type="ECO:0000256" key="11">
    <source>
        <dbReference type="ARBA" id="ARBA00022967"/>
    </source>
</evidence>
<sequence>MKVCSIYCEFNESLIHGASEDEGLPRCIMETYPPAILLALILFIGLVKYIQRKERYKNAYRNFDSTEDAESGPVPNNEIPHDIRFGTVNRTNSKENGHPQIPNPVKFVHGTDQMSFLFTFQQFLHVCLMIVPLIDFATKGGLDSSRLQGVTIFFDAASLLLWLIGLLVLRYESIAFFKAKRSSHSLGMILFWGLAFINENLSFISWNNKHWWFEHKTTIKQVELGLFITRYVCISLLFLLGLKAPGLYKPEPVLEVHVRERQGPNEATSVVSDRSGQSAFKDFWKKCKMLWPFLWPSNRWLQLKVVVCFILLALGRVVNVLIPYSYKLIVNKLTGVGNHKVVDPYALIGIYVALKWMGTGNSGALSNLRTFVWIRIQQFTSRTLQVRLFEHLHSLSLRWHITRKTGEVITMVNRGSNSIYNLLNYILFNIVPTIADIIIAIVYFIVAFNGWFGLIVFISMSAYLASTIIVTEWRTKFRRDMNIRDNDAKAKAVDSLLNFETVKYYAGEEFEVNRLNDAIVGYQECEWKVLGSLAILNTAQNTIINVGLLVGAMYCGHLVVNGTLGVGEFVQFITYMVQLYVPLNFFGTYYRLIQSSFVDMENMFDLFSQGREVLDPPDATILNVSNGLIEFKDVSFGYNLR</sequence>
<dbReference type="Pfam" id="PF16185">
    <property type="entry name" value="MTABC_N"/>
    <property type="match status" value="1"/>
</dbReference>
<dbReference type="PANTHER" id="PTHR24221:SF654">
    <property type="entry name" value="ATP-BINDING CASSETTE SUB-FAMILY B MEMBER 6"/>
    <property type="match status" value="1"/>
</dbReference>
<feature type="transmembrane region" description="Helical" evidence="14">
    <location>
        <begin position="451"/>
        <end position="471"/>
    </location>
</feature>
<gene>
    <name evidence="17 18" type="primary">LOC116303158</name>
</gene>
<dbReference type="GO" id="GO:0031966">
    <property type="term" value="C:mitochondrial membrane"/>
    <property type="evidence" value="ECO:0007669"/>
    <property type="project" value="UniProtKB-SubCell"/>
</dbReference>
<evidence type="ECO:0000256" key="9">
    <source>
        <dbReference type="ARBA" id="ARBA00022753"/>
    </source>
</evidence>
<dbReference type="InterPro" id="IPR032410">
    <property type="entry name" value="ABCB6_N"/>
</dbReference>
<evidence type="ECO:0000256" key="10">
    <source>
        <dbReference type="ARBA" id="ARBA00022824"/>
    </source>
</evidence>
<keyword evidence="6" id="KW-0813">Transport</keyword>
<comment type="subcellular location">
    <subcellularLocation>
        <location evidence="5">Cell membrane</location>
        <topology evidence="5">Multi-pass membrane protein</topology>
    </subcellularLocation>
    <subcellularLocation>
        <location evidence="1">Early endosome membrane</location>
    </subcellularLocation>
    <subcellularLocation>
        <location evidence="4">Endoplasmic reticulum membrane</location>
        <topology evidence="4">Multi-pass membrane protein</topology>
    </subcellularLocation>
    <subcellularLocation>
        <location evidence="3">Endosome membrane</location>
        <topology evidence="3">Multi-pass membrane protein</topology>
    </subcellularLocation>
    <subcellularLocation>
        <location evidence="2">Mitochondrion membrane</location>
        <topology evidence="2">Multi-pass membrane protein</topology>
    </subcellularLocation>
</comment>
<evidence type="ECO:0000313" key="17">
    <source>
        <dbReference type="RefSeq" id="XP_031568501.1"/>
    </source>
</evidence>
<dbReference type="Proteomes" id="UP000515163">
    <property type="component" value="Unplaced"/>
</dbReference>
<accession>A0A6P8IN87</accession>
<evidence type="ECO:0000256" key="6">
    <source>
        <dbReference type="ARBA" id="ARBA00022448"/>
    </source>
</evidence>
<dbReference type="GO" id="GO:0031901">
    <property type="term" value="C:early endosome membrane"/>
    <property type="evidence" value="ECO:0007669"/>
    <property type="project" value="UniProtKB-SubCell"/>
</dbReference>
<reference evidence="17 18" key="1">
    <citation type="submission" date="2025-04" db="UniProtKB">
        <authorList>
            <consortium name="RefSeq"/>
        </authorList>
    </citation>
    <scope>IDENTIFICATION</scope>
</reference>
<evidence type="ECO:0000256" key="4">
    <source>
        <dbReference type="ARBA" id="ARBA00004477"/>
    </source>
</evidence>
<dbReference type="GO" id="GO:0015439">
    <property type="term" value="F:ABC-type heme transporter activity"/>
    <property type="evidence" value="ECO:0007669"/>
    <property type="project" value="TreeGrafter"/>
</dbReference>
<dbReference type="InterPro" id="IPR039421">
    <property type="entry name" value="Type_1_exporter"/>
</dbReference>
<organism evidence="16 17">
    <name type="scientific">Actinia tenebrosa</name>
    <name type="common">Australian red waratah sea anemone</name>
    <dbReference type="NCBI Taxonomy" id="6105"/>
    <lineage>
        <taxon>Eukaryota</taxon>
        <taxon>Metazoa</taxon>
        <taxon>Cnidaria</taxon>
        <taxon>Anthozoa</taxon>
        <taxon>Hexacorallia</taxon>
        <taxon>Actiniaria</taxon>
        <taxon>Actiniidae</taxon>
        <taxon>Actinia</taxon>
    </lineage>
</organism>
<keyword evidence="11" id="KW-1278">Translocase</keyword>
<dbReference type="RefSeq" id="XP_031568503.1">
    <property type="nucleotide sequence ID" value="XM_031712643.1"/>
</dbReference>
<feature type="transmembrane region" description="Helical" evidence="14">
    <location>
        <begin position="305"/>
        <end position="326"/>
    </location>
</feature>
<evidence type="ECO:0000256" key="5">
    <source>
        <dbReference type="ARBA" id="ARBA00004651"/>
    </source>
</evidence>
<evidence type="ECO:0000256" key="8">
    <source>
        <dbReference type="ARBA" id="ARBA00022692"/>
    </source>
</evidence>
<feature type="transmembrane region" description="Helical" evidence="14">
    <location>
        <begin position="422"/>
        <end position="445"/>
    </location>
</feature>
<keyword evidence="16" id="KW-1185">Reference proteome</keyword>
<dbReference type="Gene3D" id="1.20.1560.10">
    <property type="entry name" value="ABC transporter type 1, transmembrane domain"/>
    <property type="match status" value="1"/>
</dbReference>
<dbReference type="CDD" id="cd18581">
    <property type="entry name" value="ABC_6TM_ABCB6"/>
    <property type="match status" value="1"/>
</dbReference>
<evidence type="ECO:0000256" key="3">
    <source>
        <dbReference type="ARBA" id="ARBA00004337"/>
    </source>
</evidence>
<evidence type="ECO:0000313" key="16">
    <source>
        <dbReference type="Proteomes" id="UP000515163"/>
    </source>
</evidence>
<evidence type="ECO:0000256" key="1">
    <source>
        <dbReference type="ARBA" id="ARBA00004146"/>
    </source>
</evidence>
<keyword evidence="9" id="KW-0967">Endosome</keyword>
<dbReference type="GO" id="GO:0005789">
    <property type="term" value="C:endoplasmic reticulum membrane"/>
    <property type="evidence" value="ECO:0007669"/>
    <property type="project" value="UniProtKB-SubCell"/>
</dbReference>
<proteinExistence type="predicted"/>
<dbReference type="RefSeq" id="XP_031568501.1">
    <property type="nucleotide sequence ID" value="XM_031712641.1"/>
</dbReference>
<evidence type="ECO:0000259" key="15">
    <source>
        <dbReference type="PROSITE" id="PS50929"/>
    </source>
</evidence>
<keyword evidence="12 14" id="KW-1133">Transmembrane helix</keyword>
<feature type="transmembrane region" description="Helical" evidence="14">
    <location>
        <begin position="542"/>
        <end position="560"/>
    </location>
</feature>
<dbReference type="Pfam" id="PF00664">
    <property type="entry name" value="ABC_membrane"/>
    <property type="match status" value="1"/>
</dbReference>
<evidence type="ECO:0000256" key="13">
    <source>
        <dbReference type="ARBA" id="ARBA00023136"/>
    </source>
</evidence>
<dbReference type="GO" id="GO:0005774">
    <property type="term" value="C:vacuolar membrane"/>
    <property type="evidence" value="ECO:0007669"/>
    <property type="project" value="TreeGrafter"/>
</dbReference>
<dbReference type="SUPFAM" id="SSF90123">
    <property type="entry name" value="ABC transporter transmembrane region"/>
    <property type="match status" value="1"/>
</dbReference>
<evidence type="ECO:0000256" key="14">
    <source>
        <dbReference type="SAM" id="Phobius"/>
    </source>
</evidence>
<name>A0A6P8IN87_ACTTE</name>
<evidence type="ECO:0000256" key="2">
    <source>
        <dbReference type="ARBA" id="ARBA00004225"/>
    </source>
</evidence>
<feature type="transmembrane region" description="Helical" evidence="14">
    <location>
        <begin position="224"/>
        <end position="242"/>
    </location>
</feature>